<dbReference type="EMBL" id="VSRR010150800">
    <property type="protein sequence ID" value="MPD06365.1"/>
    <property type="molecule type" value="Genomic_DNA"/>
</dbReference>
<protein>
    <submittedName>
        <fullName evidence="2">Uncharacterized protein</fullName>
    </submittedName>
</protein>
<evidence type="ECO:0000256" key="1">
    <source>
        <dbReference type="SAM" id="MobiDB-lite"/>
    </source>
</evidence>
<dbReference type="AlphaFoldDB" id="A0A5B7KNL2"/>
<feature type="region of interest" description="Disordered" evidence="1">
    <location>
        <begin position="46"/>
        <end position="74"/>
    </location>
</feature>
<reference evidence="2 3" key="1">
    <citation type="submission" date="2019-05" db="EMBL/GenBank/DDBJ databases">
        <title>Another draft genome of Portunus trituberculatus and its Hox gene families provides insights of decapod evolution.</title>
        <authorList>
            <person name="Jeong J.-H."/>
            <person name="Song I."/>
            <person name="Kim S."/>
            <person name="Choi T."/>
            <person name="Kim D."/>
            <person name="Ryu S."/>
            <person name="Kim W."/>
        </authorList>
    </citation>
    <scope>NUCLEOTIDE SEQUENCE [LARGE SCALE GENOMIC DNA]</scope>
    <source>
        <tissue evidence="2">Muscle</tissue>
    </source>
</reference>
<feature type="compositionally biased region" description="Polar residues" evidence="1">
    <location>
        <begin position="65"/>
        <end position="74"/>
    </location>
</feature>
<name>A0A5B7KNL2_PORTR</name>
<evidence type="ECO:0000313" key="2">
    <source>
        <dbReference type="EMBL" id="MPD06365.1"/>
    </source>
</evidence>
<accession>A0A5B7KNL2</accession>
<proteinExistence type="predicted"/>
<dbReference type="Proteomes" id="UP000324222">
    <property type="component" value="Unassembled WGS sequence"/>
</dbReference>
<organism evidence="2 3">
    <name type="scientific">Portunus trituberculatus</name>
    <name type="common">Swimming crab</name>
    <name type="synonym">Neptunus trituberculatus</name>
    <dbReference type="NCBI Taxonomy" id="210409"/>
    <lineage>
        <taxon>Eukaryota</taxon>
        <taxon>Metazoa</taxon>
        <taxon>Ecdysozoa</taxon>
        <taxon>Arthropoda</taxon>
        <taxon>Crustacea</taxon>
        <taxon>Multicrustacea</taxon>
        <taxon>Malacostraca</taxon>
        <taxon>Eumalacostraca</taxon>
        <taxon>Eucarida</taxon>
        <taxon>Decapoda</taxon>
        <taxon>Pleocyemata</taxon>
        <taxon>Brachyura</taxon>
        <taxon>Eubrachyura</taxon>
        <taxon>Portunoidea</taxon>
        <taxon>Portunidae</taxon>
        <taxon>Portuninae</taxon>
        <taxon>Portunus</taxon>
    </lineage>
</organism>
<keyword evidence="3" id="KW-1185">Reference proteome</keyword>
<evidence type="ECO:0000313" key="3">
    <source>
        <dbReference type="Proteomes" id="UP000324222"/>
    </source>
</evidence>
<gene>
    <name evidence="2" type="ORF">E2C01_102173</name>
</gene>
<comment type="caution">
    <text evidence="2">The sequence shown here is derived from an EMBL/GenBank/DDBJ whole genome shotgun (WGS) entry which is preliminary data.</text>
</comment>
<sequence>MDTETTHLPLSLSLSLSSLYHLGIQFSRPQGEVSARCQEMKQLDKASKLHHSLKRTGEASYGSPLHNNSPLLAA</sequence>